<accession>A0ABZ1C8F7</accession>
<dbReference type="SUPFAM" id="SSF48208">
    <property type="entry name" value="Six-hairpin glycosidases"/>
    <property type="match status" value="1"/>
</dbReference>
<organism evidence="3 4">
    <name type="scientific">Actomonas aquatica</name>
    <dbReference type="NCBI Taxonomy" id="2866162"/>
    <lineage>
        <taxon>Bacteria</taxon>
        <taxon>Pseudomonadati</taxon>
        <taxon>Verrucomicrobiota</taxon>
        <taxon>Opitutia</taxon>
        <taxon>Opitutales</taxon>
        <taxon>Opitutaceae</taxon>
        <taxon>Actomonas</taxon>
    </lineage>
</organism>
<name>A0ABZ1C8F7_9BACT</name>
<keyword evidence="4" id="KW-1185">Reference proteome</keyword>
<dbReference type="InterPro" id="IPR010819">
    <property type="entry name" value="AGE/CE"/>
</dbReference>
<dbReference type="Pfam" id="PF07221">
    <property type="entry name" value="GlcNAc_2-epim"/>
    <property type="match status" value="1"/>
</dbReference>
<gene>
    <name evidence="3" type="ORF">K1X11_023310</name>
</gene>
<dbReference type="RefSeq" id="WP_221030092.1">
    <property type="nucleotide sequence ID" value="NZ_CP139781.1"/>
</dbReference>
<evidence type="ECO:0000313" key="3">
    <source>
        <dbReference type="EMBL" id="WRQ87751.1"/>
    </source>
</evidence>
<reference evidence="3 4" key="2">
    <citation type="submission" date="2023-12" db="EMBL/GenBank/DDBJ databases">
        <title>Description of an unclassified Opitutus bacterium of Verrucomicrobiota.</title>
        <authorList>
            <person name="Zhang D.-F."/>
        </authorList>
    </citation>
    <scope>NUCLEOTIDE SEQUENCE [LARGE SCALE GENOMIC DNA]</scope>
    <source>
        <strain evidence="3 4">WL0086</strain>
    </source>
</reference>
<dbReference type="EMBL" id="CP139781">
    <property type="protein sequence ID" value="WRQ87751.1"/>
    <property type="molecule type" value="Genomic_DNA"/>
</dbReference>
<reference evidence="3 4" key="1">
    <citation type="submission" date="2021-08" db="EMBL/GenBank/DDBJ databases">
        <authorList>
            <person name="Zhang D."/>
            <person name="Zhang A."/>
            <person name="Wang L."/>
        </authorList>
    </citation>
    <scope>NUCLEOTIDE SEQUENCE [LARGE SCALE GENOMIC DNA]</scope>
    <source>
        <strain evidence="3 4">WL0086</strain>
    </source>
</reference>
<dbReference type="InterPro" id="IPR012341">
    <property type="entry name" value="6hp_glycosidase-like_sf"/>
</dbReference>
<dbReference type="PANTHER" id="PTHR15108">
    <property type="entry name" value="N-ACYLGLUCOSAMINE-2-EPIMERASE"/>
    <property type="match status" value="1"/>
</dbReference>
<dbReference type="InterPro" id="IPR008928">
    <property type="entry name" value="6-hairpin_glycosidase_sf"/>
</dbReference>
<sequence length="400" mass="45240">MAAWLREHLTQQVLPYWEPLWGDGNRGLPTCVADDGQVVSGDRWLWSQWRAVWVCVRIWHSIDRREIWLERARRIAAFCERYGWLEEEQGWALLVSADGRVLRGHESIYVDAFAIYGLSELAVATGEAHWLQLAQRTAAAVMQRLGNAPHTWPHFPYPVPAGHQPHGVPMIFSLKLAVLAAAGGGAEYAQEARRLADQVWMEFYDPTEDRVLETTRVGGGKGDGPGGEVTVPGHVIEGMWFQRLIRGAWGDGGVSPQRIWQCVRRHWELGWDAAQGGGLLLAVDGSGQPVAEDAWGFASAKLWWPQTEALLANLLAWHDTRDAYWLNNYEALWRWCRRHYVDWSHGEWRQKLTRDLKPFGGTVALPVKDPFHLPRSLILQIELLENKAPPPLVGDGAAKR</sequence>
<evidence type="ECO:0000256" key="1">
    <source>
        <dbReference type="ARBA" id="ARBA00008558"/>
    </source>
</evidence>
<proteinExistence type="inferred from homology"/>
<comment type="similarity">
    <text evidence="1">Belongs to the N-acylglucosamine 2-epimerase family.</text>
</comment>
<evidence type="ECO:0000313" key="4">
    <source>
        <dbReference type="Proteomes" id="UP000738431"/>
    </source>
</evidence>
<dbReference type="Proteomes" id="UP000738431">
    <property type="component" value="Chromosome"/>
</dbReference>
<keyword evidence="2" id="KW-0413">Isomerase</keyword>
<protein>
    <submittedName>
        <fullName evidence="3">AGE family epimerase/isomerase</fullName>
    </submittedName>
</protein>
<evidence type="ECO:0000256" key="2">
    <source>
        <dbReference type="ARBA" id="ARBA00023235"/>
    </source>
</evidence>
<dbReference type="Gene3D" id="1.50.10.10">
    <property type="match status" value="1"/>
</dbReference>